<name>A0ACD1ITW7_9EURO</name>
<organism evidence="1 2">
    <name type="scientific">Aspergillus costaricaensis CBS 115574</name>
    <dbReference type="NCBI Taxonomy" id="1448317"/>
    <lineage>
        <taxon>Eukaryota</taxon>
        <taxon>Fungi</taxon>
        <taxon>Dikarya</taxon>
        <taxon>Ascomycota</taxon>
        <taxon>Pezizomycotina</taxon>
        <taxon>Eurotiomycetes</taxon>
        <taxon>Eurotiomycetidae</taxon>
        <taxon>Eurotiales</taxon>
        <taxon>Aspergillaceae</taxon>
        <taxon>Aspergillus</taxon>
        <taxon>Aspergillus subgen. Circumdati</taxon>
    </lineage>
</organism>
<evidence type="ECO:0000313" key="2">
    <source>
        <dbReference type="Proteomes" id="UP000249748"/>
    </source>
</evidence>
<protein>
    <submittedName>
        <fullName evidence="1">Uncharacterized protein</fullName>
    </submittedName>
</protein>
<gene>
    <name evidence="1" type="ORF">BO79DRAFT_136177</name>
</gene>
<sequence>MHRLKERISRRLHRSRQKEPATDNQSTSPDCKRSDPIESAKELSQKRSTSVSSKPSITNRSQHEGAVPRSLPEKRRSLSTRDTRGEVNSAKGDDKTPDPSLPEIRKKPDSDEEVSVNLWREAFARLLQTTQDHLRELGYEPSSNTDPGDLDILLKDLRKKMKVCDEKGWKYKGEFVRDYAAKCATWMKWFGDLVIPFAPSQAAGPWGLIKAALEIPVEYNNAMFALLGTVERVLHATSRGREYESAYATENSDIVDTLRGDLINVYAAVLEILSYSIMMLKQSTWAKILDTMFDKSSGRFLDLTTKEEELAKTAQACGAATGIKTSNDLQDIRKRLPRIEAQVIESLEELKSKEVLKILEWISPVKYGAHHDTVSGNRTPGTGEWLLQKDEFRDWEESSSSAVLWLRGSPGTGKTFLTSRVIDHVKSTLARVPNDEGFAYFYCYREEDIRTRPLAVARSYVRQLSANESKTNPSETDSLYIRSRLRSKYRDTRTHASDLGLKDCEELLTESVNLYPRTTLVLDAFDECDPASRDELLQLFKKLLSSSKRPVKLFIASRPDRDVQQQVHSHPNIEVRATDNQQDIEAYISQEMPRLIEKNGAFRELRETVELTLSEKSQGMFQWTYLQLKQLKRCVSSEAILECLQTLPRTLDDTYKKLLEEIEESHPHDRDLALRAFKWVLAAREPLPREALLEAIRINPDSMDTKLCASISDDALLALCRNLLVIDSERDVWRVSHLSVAEYFELRKSWTIAVTNLTVAKACLLFMLSQAWNETTHKLPRYELKETPEYSCFTRTFIYYVSCFWPRHIAISDPTGVPTEELSPVVELLERFLGAPQVSSAQYRIWARWYDNDKSLMPYEYSIFAVCRFGFHQVSDSWWNNGELNLASTNHCGRTYVLLAAEYGHIQILRILLAKGGTVGIQGGPDDKYKSTPLIIASYYGYVGMARFLLKDAKADVNLQVGGAGWGIPCAFGAAISQRRLDMLLLLIYEGHAEVNMHLEYGGSPLALAIRENWLVGTKLLVEYGGAEVDMVLQYGRYGSALDAAARTNSLNTLKYLVGVQRANVNLPLQIGDYGSALAAAVVQGNPECVQYLIEVGNANVNVPLSRVYGNVLTLAVEYWRSILMGIRAKIWSTLGKQPPDTRRFCFPQRDIVRALLAAGASVVSDIGDGVIVDAIEYFNSETWLRVRPGIMIDAESSVADANGRKRLIFDEDGAKDSLDMKITRAVGKATLVELQTAMWQQYKSGTLSIEEARYVERMYREDNILRLSKRDLDTTSTYFDKGVIV</sequence>
<dbReference type="EMBL" id="KZ824536">
    <property type="protein sequence ID" value="RAK93790.1"/>
    <property type="molecule type" value="Genomic_DNA"/>
</dbReference>
<proteinExistence type="predicted"/>
<accession>A0ACD1ITW7</accession>
<reference evidence="1" key="1">
    <citation type="submission" date="2018-02" db="EMBL/GenBank/DDBJ databases">
        <title>The genomes of Aspergillus section Nigri reveals drivers in fungal speciation.</title>
        <authorList>
            <consortium name="DOE Joint Genome Institute"/>
            <person name="Vesth T.C."/>
            <person name="Nybo J."/>
            <person name="Theobald S."/>
            <person name="Brandl J."/>
            <person name="Frisvad J.C."/>
            <person name="Nielsen K.F."/>
            <person name="Lyhne E.K."/>
            <person name="Kogle M.E."/>
            <person name="Kuo A."/>
            <person name="Riley R."/>
            <person name="Clum A."/>
            <person name="Nolan M."/>
            <person name="Lipzen A."/>
            <person name="Salamov A."/>
            <person name="Henrissat B."/>
            <person name="Wiebenga A."/>
            <person name="De vries R.P."/>
            <person name="Grigoriev I.V."/>
            <person name="Mortensen U.H."/>
            <person name="Andersen M.R."/>
            <person name="Baker S.E."/>
        </authorList>
    </citation>
    <scope>NUCLEOTIDE SEQUENCE</scope>
    <source>
        <strain evidence="1">CBS 115574</strain>
    </source>
</reference>
<dbReference type="Proteomes" id="UP000249748">
    <property type="component" value="Unassembled WGS sequence"/>
</dbReference>
<keyword evidence="2" id="KW-1185">Reference proteome</keyword>
<evidence type="ECO:0000313" key="1">
    <source>
        <dbReference type="EMBL" id="RAK93790.1"/>
    </source>
</evidence>